<keyword evidence="3" id="KW-1133">Transmembrane helix</keyword>
<dbReference type="EMBL" id="JACNMF010000006">
    <property type="protein sequence ID" value="MBC3759839.1"/>
    <property type="molecule type" value="Genomic_DNA"/>
</dbReference>
<dbReference type="Gene3D" id="3.40.50.1000">
    <property type="entry name" value="HAD superfamily/HAD-like"/>
    <property type="match status" value="1"/>
</dbReference>
<dbReference type="SFLD" id="SFLDG01129">
    <property type="entry name" value="C1.5:_HAD__Beta-PGM__Phosphata"/>
    <property type="match status" value="1"/>
</dbReference>
<dbReference type="InterPro" id="IPR036412">
    <property type="entry name" value="HAD-like_sf"/>
</dbReference>
<evidence type="ECO:0000256" key="1">
    <source>
        <dbReference type="ARBA" id="ARBA00022801"/>
    </source>
</evidence>
<dbReference type="Pfam" id="PF00702">
    <property type="entry name" value="Hydrolase"/>
    <property type="match status" value="1"/>
</dbReference>
<comment type="caution">
    <text evidence="4">The sequence shown here is derived from an EMBL/GenBank/DDBJ whole genome shotgun (WGS) entry which is preliminary data.</text>
</comment>
<dbReference type="SFLD" id="SFLDS00003">
    <property type="entry name" value="Haloacid_Dehalogenase"/>
    <property type="match status" value="1"/>
</dbReference>
<dbReference type="GO" id="GO:0016787">
    <property type="term" value="F:hydrolase activity"/>
    <property type="evidence" value="ECO:0007669"/>
    <property type="project" value="UniProtKB-KW"/>
</dbReference>
<keyword evidence="2" id="KW-0460">Magnesium</keyword>
<proteinExistence type="predicted"/>
<evidence type="ECO:0000256" key="3">
    <source>
        <dbReference type="SAM" id="Phobius"/>
    </source>
</evidence>
<keyword evidence="1 4" id="KW-0378">Hydrolase</keyword>
<dbReference type="AlphaFoldDB" id="A0A923HE08"/>
<protein>
    <submittedName>
        <fullName evidence="4">HAD family hydrolase</fullName>
    </submittedName>
</protein>
<evidence type="ECO:0000256" key="2">
    <source>
        <dbReference type="ARBA" id="ARBA00022842"/>
    </source>
</evidence>
<sequence length="694" mass="81154">MSLTALKKSLKTKTLKTIFTDYYDTIIHRTVHPNYALRLWAKFLIKECGLIASIDEVYFVRTSSNKYLSEKFKTDVLEVPYAVLKEEIYRRLVNQNMLQVYSKSEFFEVFEKADLKAETQVQYLNDGVVQLLKDFKASGGRVYLVSDFYGSKSLFDSLLLHHGILEIFDGVFSSADMELSKANGSIFEPLLTKLSLQPEEVMMIGDNKVSDYENSKKHGLHAFQLPHGKHLRRNKLNNFGNDFRAFKNTIEDIHSECTKSSVMPFVEYILFYHFFTERLYDKCKRNNVKNLFFLSREGMYLKKLFDAYQAHHQLDDTLAIKTHYLKISRQASMQINLKELEKEEFKYLKEKYPAVSLEDFLSFFSCPEPDKVTIAKELNADSSAVLEGFFDSELFQNLLANSSFKNFYKNHRTSNKTNFEAYMNSFGTDYKKEGIHLVDIGWGGTMQESIFGFLNEDIPVTGYYLGIRDIYNLQEATKRSGLLFSLLPYTDYNDHLLMANTQFYEQFSAANHGSALGYTSEENGFVLEKHNPQEKWLYDTYIEQHQQQMFEIHLEMIKRLSPICYNQNMVQKTLSELALKTGLFVNSRKLKFVQELNSGFFQNIGTNKVGLEYKKEKGSGVLGYLKTFIMKPEVLFRYVVKLKPVLYSKNKVLAFFTPVYFIYLYYKFNKFVRYSMLRHSFLLKSNYFRTDKTQ</sequence>
<dbReference type="SUPFAM" id="SSF56784">
    <property type="entry name" value="HAD-like"/>
    <property type="match status" value="1"/>
</dbReference>
<gene>
    <name evidence="4" type="ORF">H7U19_15605</name>
</gene>
<reference evidence="4" key="1">
    <citation type="submission" date="2020-08" db="EMBL/GenBank/DDBJ databases">
        <title>Hyunsoonleella sp. strain SJ7 genome sequencing and assembly.</title>
        <authorList>
            <person name="Kim I."/>
        </authorList>
    </citation>
    <scope>NUCLEOTIDE SEQUENCE</scope>
    <source>
        <strain evidence="4">SJ7</strain>
    </source>
</reference>
<dbReference type="RefSeq" id="WP_186563807.1">
    <property type="nucleotide sequence ID" value="NZ_JACNMF010000006.1"/>
</dbReference>
<dbReference type="InterPro" id="IPR023214">
    <property type="entry name" value="HAD_sf"/>
</dbReference>
<dbReference type="Proteomes" id="UP000656244">
    <property type="component" value="Unassembled WGS sequence"/>
</dbReference>
<evidence type="ECO:0000313" key="5">
    <source>
        <dbReference type="Proteomes" id="UP000656244"/>
    </source>
</evidence>
<dbReference type="InterPro" id="IPR051400">
    <property type="entry name" value="HAD-like_hydrolase"/>
</dbReference>
<evidence type="ECO:0000313" key="4">
    <source>
        <dbReference type="EMBL" id="MBC3759839.1"/>
    </source>
</evidence>
<keyword evidence="3" id="KW-0472">Membrane</keyword>
<dbReference type="PANTHER" id="PTHR46470">
    <property type="entry name" value="N-ACYLNEURAMINATE-9-PHOSPHATASE"/>
    <property type="match status" value="1"/>
</dbReference>
<keyword evidence="5" id="KW-1185">Reference proteome</keyword>
<accession>A0A923HE08</accession>
<feature type="transmembrane region" description="Helical" evidence="3">
    <location>
        <begin position="652"/>
        <end position="668"/>
    </location>
</feature>
<keyword evidence="3" id="KW-0812">Transmembrane</keyword>
<organism evidence="4 5">
    <name type="scientific">Hyunsoonleella aquatilis</name>
    <dbReference type="NCBI Taxonomy" id="2762758"/>
    <lineage>
        <taxon>Bacteria</taxon>
        <taxon>Pseudomonadati</taxon>
        <taxon>Bacteroidota</taxon>
        <taxon>Flavobacteriia</taxon>
        <taxon>Flavobacteriales</taxon>
        <taxon>Flavobacteriaceae</taxon>
    </lineage>
</organism>
<name>A0A923HE08_9FLAO</name>